<evidence type="ECO:0000313" key="2">
    <source>
        <dbReference type="Proteomes" id="UP001384579"/>
    </source>
</evidence>
<dbReference type="InterPro" id="IPR029024">
    <property type="entry name" value="TerB-like"/>
</dbReference>
<dbReference type="SUPFAM" id="SSF158682">
    <property type="entry name" value="TerB-like"/>
    <property type="match status" value="1"/>
</dbReference>
<sequence length="99" mass="11089">MSISSYSSEYFPELFNKVRNLSDLYNPAELFAAAKNTLNPQLRATAFAIATDLVLVDGIFTQEEKEFLVELAEALDISDELGNKIMEVMTIKNCSQSFL</sequence>
<protein>
    <submittedName>
        <fullName evidence="1">Tellurite resistance TerB family protein</fullName>
    </submittedName>
</protein>
<organism evidence="1 2">
    <name type="scientific">Microcoleus anatoxicus PTRS2</name>
    <dbReference type="NCBI Taxonomy" id="2705321"/>
    <lineage>
        <taxon>Bacteria</taxon>
        <taxon>Bacillati</taxon>
        <taxon>Cyanobacteriota</taxon>
        <taxon>Cyanophyceae</taxon>
        <taxon>Oscillatoriophycideae</taxon>
        <taxon>Oscillatoriales</taxon>
        <taxon>Microcoleaceae</taxon>
        <taxon>Microcoleus</taxon>
        <taxon>Microcoleus anatoxicus</taxon>
    </lineage>
</organism>
<dbReference type="Proteomes" id="UP001384579">
    <property type="component" value="Unassembled WGS sequence"/>
</dbReference>
<comment type="caution">
    <text evidence="1">The sequence shown here is derived from an EMBL/GenBank/DDBJ whole genome shotgun (WGS) entry which is preliminary data.</text>
</comment>
<reference evidence="1 2" key="1">
    <citation type="journal article" date="2020" name="Harmful Algae">
        <title>Molecular and morphological characterization of a novel dihydroanatoxin-a producing Microcoleus species (cyanobacteria) from the Russian River, California, USA.</title>
        <authorList>
            <person name="Conklin K.Y."/>
            <person name="Stancheva R."/>
            <person name="Otten T.G."/>
            <person name="Fadness R."/>
            <person name="Boyer G.L."/>
            <person name="Read B."/>
            <person name="Zhang X."/>
            <person name="Sheath R.G."/>
        </authorList>
    </citation>
    <scope>NUCLEOTIDE SEQUENCE [LARGE SCALE GENOMIC DNA]</scope>
    <source>
        <strain evidence="1 2">PTRS2</strain>
    </source>
</reference>
<dbReference type="CDD" id="cd07176">
    <property type="entry name" value="terB"/>
    <property type="match status" value="1"/>
</dbReference>
<evidence type="ECO:0000313" key="1">
    <source>
        <dbReference type="EMBL" id="MEK0185076.1"/>
    </source>
</evidence>
<keyword evidence="2" id="KW-1185">Reference proteome</keyword>
<dbReference type="RefSeq" id="WP_340518611.1">
    <property type="nucleotide sequence ID" value="NZ_JBBLXS010000092.1"/>
</dbReference>
<gene>
    <name evidence="1" type="ORF">WMG39_09415</name>
</gene>
<accession>A0ABU8YLD9</accession>
<dbReference type="Gene3D" id="1.10.3680.10">
    <property type="entry name" value="TerB-like"/>
    <property type="match status" value="1"/>
</dbReference>
<name>A0ABU8YLD9_9CYAN</name>
<proteinExistence type="predicted"/>
<dbReference type="EMBL" id="JBBLXS010000092">
    <property type="protein sequence ID" value="MEK0185076.1"/>
    <property type="molecule type" value="Genomic_DNA"/>
</dbReference>